<dbReference type="PANTHER" id="PTHR32054">
    <property type="entry name" value="HEAVY CHAIN, PUTATIVE, EXPRESSED-RELATED-RELATED"/>
    <property type="match status" value="1"/>
</dbReference>
<gene>
    <name evidence="4" type="ORF">O6P43_012054</name>
</gene>
<dbReference type="KEGG" id="qsa:O6P43_012054"/>
<evidence type="ECO:0000256" key="2">
    <source>
        <dbReference type="ARBA" id="ARBA00023054"/>
    </source>
</evidence>
<feature type="coiled-coil region" evidence="3">
    <location>
        <begin position="239"/>
        <end position="460"/>
    </location>
</feature>
<dbReference type="GO" id="GO:0009904">
    <property type="term" value="P:chloroplast accumulation movement"/>
    <property type="evidence" value="ECO:0007669"/>
    <property type="project" value="TreeGrafter"/>
</dbReference>
<dbReference type="GO" id="GO:0009903">
    <property type="term" value="P:chloroplast avoidance movement"/>
    <property type="evidence" value="ECO:0007669"/>
    <property type="project" value="TreeGrafter"/>
</dbReference>
<comment type="caution">
    <text evidence="4">The sequence shown here is derived from an EMBL/GenBank/DDBJ whole genome shotgun (WGS) entry which is preliminary data.</text>
</comment>
<dbReference type="PANTHER" id="PTHR32054:SF42">
    <property type="entry name" value="WEB FAMILY PROTEIN"/>
    <property type="match status" value="1"/>
</dbReference>
<sequence length="577" mass="65043">MVSIRKIEEQKGLDSPRAEVGVIDTRAPFESVKAAVSLFGAVVSRKRSNSIKRRLSSENVLEKETQLLLAERELNKIKKQLESAETIKARAFSELEKAKRTLNDLNTKLKAVCESKQSAIEDAEDVKNQAKQLEMEKSQKEIGSEAGKGELDHAREEYATTVAELDAVKQELTKIRQDFDAALEAKQVAFQTAAEAQRSANVNTQKTSNLSKEIEAMNASKEHLKLAYTQDQEEKAKIIAEKDAHLQAYITQKEEAEKKLMSLKEECDPELTQNLEDKLAETSVEIEVLQKEIEKARASEMDNLKVVTSELNEATRTLQELAEEEISLRKLVISLRLELENVGMEQAELKEREAQTEALAAKLQSELQKIKGEAMADIEPALAEEWEADHSDEQNMKLRQLSSETEDARKEAEDINKNAAELKQEAETSWNVAEEKEKKLQLVQREAEEAKAAERRALEDMKILSEGQENSLTLTSQSSSHIKLTIDEFEALSRKVQECDDLIEKTEATTMEEVEAMNTRKIEADKKLEANLKAIEEIKVATEMALKNAETAESAKMMVEGELSRWHQQEQNVTTSD</sequence>
<comment type="similarity">
    <text evidence="1">Belongs to the WEB family.</text>
</comment>
<keyword evidence="5" id="KW-1185">Reference proteome</keyword>
<accession>A0AAD7M0T3</accession>
<feature type="coiled-coil region" evidence="3">
    <location>
        <begin position="60"/>
        <end position="185"/>
    </location>
</feature>
<proteinExistence type="inferred from homology"/>
<dbReference type="GO" id="GO:0005829">
    <property type="term" value="C:cytosol"/>
    <property type="evidence" value="ECO:0007669"/>
    <property type="project" value="TreeGrafter"/>
</dbReference>
<keyword evidence="2 3" id="KW-0175">Coiled coil</keyword>
<reference evidence="4" key="1">
    <citation type="journal article" date="2023" name="Science">
        <title>Elucidation of the pathway for biosynthesis of saponin adjuvants from the soapbark tree.</title>
        <authorList>
            <person name="Reed J."/>
            <person name="Orme A."/>
            <person name="El-Demerdash A."/>
            <person name="Owen C."/>
            <person name="Martin L.B.B."/>
            <person name="Misra R.C."/>
            <person name="Kikuchi S."/>
            <person name="Rejzek M."/>
            <person name="Martin A.C."/>
            <person name="Harkess A."/>
            <person name="Leebens-Mack J."/>
            <person name="Louveau T."/>
            <person name="Stephenson M.J."/>
            <person name="Osbourn A."/>
        </authorList>
    </citation>
    <scope>NUCLEOTIDE SEQUENCE</scope>
    <source>
        <strain evidence="4">S10</strain>
    </source>
</reference>
<dbReference type="Pfam" id="PF05701">
    <property type="entry name" value="WEMBL"/>
    <property type="match status" value="1"/>
</dbReference>
<evidence type="ECO:0000256" key="1">
    <source>
        <dbReference type="ARBA" id="ARBA00005485"/>
    </source>
</evidence>
<evidence type="ECO:0000313" key="4">
    <source>
        <dbReference type="EMBL" id="KAJ7967851.1"/>
    </source>
</evidence>
<dbReference type="InterPro" id="IPR008545">
    <property type="entry name" value="Web"/>
</dbReference>
<evidence type="ECO:0000313" key="5">
    <source>
        <dbReference type="Proteomes" id="UP001163823"/>
    </source>
</evidence>
<protein>
    <submittedName>
        <fullName evidence="4">WEB family protein</fullName>
    </submittedName>
</protein>
<organism evidence="4 5">
    <name type="scientific">Quillaja saponaria</name>
    <name type="common">Soap bark tree</name>
    <dbReference type="NCBI Taxonomy" id="32244"/>
    <lineage>
        <taxon>Eukaryota</taxon>
        <taxon>Viridiplantae</taxon>
        <taxon>Streptophyta</taxon>
        <taxon>Embryophyta</taxon>
        <taxon>Tracheophyta</taxon>
        <taxon>Spermatophyta</taxon>
        <taxon>Magnoliopsida</taxon>
        <taxon>eudicotyledons</taxon>
        <taxon>Gunneridae</taxon>
        <taxon>Pentapetalae</taxon>
        <taxon>rosids</taxon>
        <taxon>fabids</taxon>
        <taxon>Fabales</taxon>
        <taxon>Quillajaceae</taxon>
        <taxon>Quillaja</taxon>
    </lineage>
</organism>
<dbReference type="AlphaFoldDB" id="A0AAD7M0T3"/>
<dbReference type="Proteomes" id="UP001163823">
    <property type="component" value="Chromosome 5"/>
</dbReference>
<name>A0AAD7M0T3_QUISA</name>
<dbReference type="EMBL" id="JARAOO010000005">
    <property type="protein sequence ID" value="KAJ7967851.1"/>
    <property type="molecule type" value="Genomic_DNA"/>
</dbReference>
<evidence type="ECO:0000256" key="3">
    <source>
        <dbReference type="SAM" id="Coils"/>
    </source>
</evidence>